<keyword evidence="1" id="KW-0812">Transmembrane</keyword>
<feature type="transmembrane region" description="Helical" evidence="1">
    <location>
        <begin position="44"/>
        <end position="63"/>
    </location>
</feature>
<reference evidence="2" key="1">
    <citation type="submission" date="2021-01" db="EMBL/GenBank/DDBJ databases">
        <title>Whole genome shotgun sequence of Actinoplanes cyaneus NBRC 14990.</title>
        <authorList>
            <person name="Komaki H."/>
            <person name="Tamura T."/>
        </authorList>
    </citation>
    <scope>NUCLEOTIDE SEQUENCE</scope>
    <source>
        <strain evidence="2">NBRC 14990</strain>
    </source>
</reference>
<dbReference type="AlphaFoldDB" id="A0A919M9A5"/>
<gene>
    <name evidence="2" type="ORF">Acy02nite_71290</name>
</gene>
<dbReference type="EMBL" id="BOMH01000059">
    <property type="protein sequence ID" value="GID69248.1"/>
    <property type="molecule type" value="Genomic_DNA"/>
</dbReference>
<comment type="caution">
    <text evidence="2">The sequence shown here is derived from an EMBL/GenBank/DDBJ whole genome shotgun (WGS) entry which is preliminary data.</text>
</comment>
<keyword evidence="1" id="KW-1133">Transmembrane helix</keyword>
<evidence type="ECO:0000313" key="2">
    <source>
        <dbReference type="EMBL" id="GID69248.1"/>
    </source>
</evidence>
<organism evidence="2 3">
    <name type="scientific">Actinoplanes cyaneus</name>
    <dbReference type="NCBI Taxonomy" id="52696"/>
    <lineage>
        <taxon>Bacteria</taxon>
        <taxon>Bacillati</taxon>
        <taxon>Actinomycetota</taxon>
        <taxon>Actinomycetes</taxon>
        <taxon>Micromonosporales</taxon>
        <taxon>Micromonosporaceae</taxon>
        <taxon>Actinoplanes</taxon>
    </lineage>
</organism>
<keyword evidence="3" id="KW-1185">Reference proteome</keyword>
<proteinExistence type="predicted"/>
<evidence type="ECO:0000256" key="1">
    <source>
        <dbReference type="SAM" id="Phobius"/>
    </source>
</evidence>
<keyword evidence="1" id="KW-0472">Membrane</keyword>
<protein>
    <submittedName>
        <fullName evidence="2">Uncharacterized protein</fullName>
    </submittedName>
</protein>
<dbReference type="Proteomes" id="UP000619479">
    <property type="component" value="Unassembled WGS sequence"/>
</dbReference>
<accession>A0A919M9A5</accession>
<sequence>MDAAEPITDEQRRNATRVLDGVLAAAPDVPPPAGSLRRTRRRTLLAAAVAAVVAAVGGALFVLPGGIGGGAAYGSWTSVPSPLSADEITRIGADCLKEISATGRFDRNRAEVALAERRGEYAILLFHSTKPDMSGSCLAHNIPGSADVDDIKWGAGSGFSSSPSAPARGFVDGSLSDFRGASVTEGLAGAEVVGVTVHAGKLTAQATVTGGRYVVWWPGPAFEMRDGQPVDFLRYDLTLRDGTVLHDVKPTHG</sequence>
<name>A0A919M9A5_9ACTN</name>
<evidence type="ECO:0000313" key="3">
    <source>
        <dbReference type="Proteomes" id="UP000619479"/>
    </source>
</evidence>